<evidence type="ECO:0000313" key="3">
    <source>
        <dbReference type="Proteomes" id="UP001139031"/>
    </source>
</evidence>
<name>A0ABS7TIW4_9BACT</name>
<dbReference type="Proteomes" id="UP001139031">
    <property type="component" value="Unassembled WGS sequence"/>
</dbReference>
<dbReference type="EMBL" id="JAIRAU010000001">
    <property type="protein sequence ID" value="MBZ5708171.1"/>
    <property type="molecule type" value="Genomic_DNA"/>
</dbReference>
<dbReference type="Pfam" id="PF12706">
    <property type="entry name" value="Lactamase_B_2"/>
    <property type="match status" value="1"/>
</dbReference>
<feature type="domain" description="Metallo-beta-lactamase" evidence="1">
    <location>
        <begin position="171"/>
        <end position="350"/>
    </location>
</feature>
<dbReference type="PANTHER" id="PTHR43546">
    <property type="entry name" value="UPF0173 METAL-DEPENDENT HYDROLASE MJ1163-RELATED"/>
    <property type="match status" value="1"/>
</dbReference>
<accession>A0ABS7TIW4</accession>
<dbReference type="SUPFAM" id="SSF56281">
    <property type="entry name" value="Metallo-hydrolase/oxidoreductase"/>
    <property type="match status" value="1"/>
</dbReference>
<organism evidence="2 3">
    <name type="scientific">Nannocystis pusilla</name>
    <dbReference type="NCBI Taxonomy" id="889268"/>
    <lineage>
        <taxon>Bacteria</taxon>
        <taxon>Pseudomonadati</taxon>
        <taxon>Myxococcota</taxon>
        <taxon>Polyangia</taxon>
        <taxon>Nannocystales</taxon>
        <taxon>Nannocystaceae</taxon>
        <taxon>Nannocystis</taxon>
    </lineage>
</organism>
<protein>
    <submittedName>
        <fullName evidence="2">MBL fold metallo-hydrolase</fullName>
    </submittedName>
</protein>
<evidence type="ECO:0000259" key="1">
    <source>
        <dbReference type="SMART" id="SM00849"/>
    </source>
</evidence>
<dbReference type="Gene3D" id="3.60.15.10">
    <property type="entry name" value="Ribonuclease Z/Hydroxyacylglutathione hydrolase-like"/>
    <property type="match status" value="1"/>
</dbReference>
<dbReference type="SMART" id="SM00849">
    <property type="entry name" value="Lactamase_B"/>
    <property type="match status" value="1"/>
</dbReference>
<proteinExistence type="predicted"/>
<dbReference type="PANTHER" id="PTHR43546:SF3">
    <property type="entry name" value="UPF0173 METAL-DEPENDENT HYDROLASE MJ1163"/>
    <property type="match status" value="1"/>
</dbReference>
<sequence length="461" mass="49196">MTTMRLRDEVGLQVRHADHTRFGSGVTGLVDALVARTCAPLIALARREGPARLALRSAEFMPRIFAPSALGGLYAAPDVLREDCLYPDARRVTPAALIVRGLGPAGEGSLSLPLGSEAAELADVVGALERGCGRPARGLGARLWDALEGAGALTQEPGDDIALGDGVTAVGHATVAWQHAGARLVVDPFAVPPLPGDVQRPLPCRALRPDVVLITHSHPDHFDLHALLRFGADTPIVVPQVARESLLSVDMALRLRELGFRRVVALEWHESLQVGPFRVVALPFFGEQPTSGEFLHPEARNRGNTYLVEAGGRRIACIADAGADAAGDTVALARAAAQQHGALDLLFGGYRAWRLHPIELLGTSVARYLLQVPRAQWEVRQQLMHDADDLLATAIAWGARAVVPYANGGAPWFARLGLGPHGDDDPEFDPDLATVTQAAARVARPPTIHALRPGERMESFA</sequence>
<keyword evidence="3" id="KW-1185">Reference proteome</keyword>
<dbReference type="InterPro" id="IPR036866">
    <property type="entry name" value="RibonucZ/Hydroxyglut_hydro"/>
</dbReference>
<dbReference type="InterPro" id="IPR001279">
    <property type="entry name" value="Metallo-B-lactamas"/>
</dbReference>
<evidence type="ECO:0000313" key="2">
    <source>
        <dbReference type="EMBL" id="MBZ5708171.1"/>
    </source>
</evidence>
<gene>
    <name evidence="2" type="ORF">K7C98_02800</name>
</gene>
<dbReference type="RefSeq" id="WP_224189925.1">
    <property type="nucleotide sequence ID" value="NZ_JAIRAU010000001.1"/>
</dbReference>
<comment type="caution">
    <text evidence="2">The sequence shown here is derived from an EMBL/GenBank/DDBJ whole genome shotgun (WGS) entry which is preliminary data.</text>
</comment>
<reference evidence="2" key="1">
    <citation type="submission" date="2021-08" db="EMBL/GenBank/DDBJ databases">
        <authorList>
            <person name="Stevens D.C."/>
        </authorList>
    </citation>
    <scope>NUCLEOTIDE SEQUENCE</scope>
    <source>
        <strain evidence="2">DSM 53165</strain>
    </source>
</reference>
<dbReference type="InterPro" id="IPR050114">
    <property type="entry name" value="UPF0173_UPF0282_UlaG_hydrolase"/>
</dbReference>